<sequence length="157" mass="18072">MKQETYELFKNADRETIVQVIEAELQKRNESPFWADKVVPFSRAILSVLIPLREMDLLFTPEGKPTEALTPELFLEWSDFLSLKTLAFTLAKSNDAGVLQRTAYAKEKAKRYKAIDLELLGEYLSRYSVNLEREDLDFPIANYNLHQGVSNVIKSLL</sequence>
<dbReference type="EMBL" id="FPHK01000138">
    <property type="protein sequence ID" value="SFV69933.1"/>
    <property type="molecule type" value="Genomic_DNA"/>
</dbReference>
<organism evidence="1">
    <name type="scientific">hydrothermal vent metagenome</name>
    <dbReference type="NCBI Taxonomy" id="652676"/>
    <lineage>
        <taxon>unclassified sequences</taxon>
        <taxon>metagenomes</taxon>
        <taxon>ecological metagenomes</taxon>
    </lineage>
</organism>
<proteinExistence type="predicted"/>
<protein>
    <submittedName>
        <fullName evidence="1">Uncharacterized protein</fullName>
    </submittedName>
</protein>
<evidence type="ECO:0000313" key="1">
    <source>
        <dbReference type="EMBL" id="SFV69933.1"/>
    </source>
</evidence>
<reference evidence="1" key="1">
    <citation type="submission" date="2016-10" db="EMBL/GenBank/DDBJ databases">
        <authorList>
            <person name="de Groot N.N."/>
        </authorList>
    </citation>
    <scope>NUCLEOTIDE SEQUENCE</scope>
</reference>
<dbReference type="AlphaFoldDB" id="A0A1W1CW26"/>
<name>A0A1W1CW26_9ZZZZ</name>
<gene>
    <name evidence="1" type="ORF">MNB_SM-6-286</name>
</gene>
<accession>A0A1W1CW26</accession>